<protein>
    <submittedName>
        <fullName evidence="1">Uncharacterized protein</fullName>
    </submittedName>
</protein>
<dbReference type="Proteomes" id="UP000612055">
    <property type="component" value="Unassembled WGS sequence"/>
</dbReference>
<reference evidence="1" key="1">
    <citation type="journal article" date="2020" name="bioRxiv">
        <title>Comparative genomics of Chlamydomonas.</title>
        <authorList>
            <person name="Craig R.J."/>
            <person name="Hasan A.R."/>
            <person name="Ness R.W."/>
            <person name="Keightley P.D."/>
        </authorList>
    </citation>
    <scope>NUCLEOTIDE SEQUENCE</scope>
    <source>
        <strain evidence="1">CCAP 11/70</strain>
    </source>
</reference>
<dbReference type="EMBL" id="JAEHOE010000002">
    <property type="protein sequence ID" value="KAG2500991.1"/>
    <property type="molecule type" value="Genomic_DNA"/>
</dbReference>
<name>A0A835YHD3_9CHLO</name>
<comment type="caution">
    <text evidence="1">The sequence shown here is derived from an EMBL/GenBank/DDBJ whole genome shotgun (WGS) entry which is preliminary data.</text>
</comment>
<organism evidence="1 2">
    <name type="scientific">Edaphochlamys debaryana</name>
    <dbReference type="NCBI Taxonomy" id="47281"/>
    <lineage>
        <taxon>Eukaryota</taxon>
        <taxon>Viridiplantae</taxon>
        <taxon>Chlorophyta</taxon>
        <taxon>core chlorophytes</taxon>
        <taxon>Chlorophyceae</taxon>
        <taxon>CS clade</taxon>
        <taxon>Chlamydomonadales</taxon>
        <taxon>Chlamydomonadales incertae sedis</taxon>
        <taxon>Edaphochlamys</taxon>
    </lineage>
</organism>
<gene>
    <name evidence="1" type="ORF">HYH03_000813</name>
</gene>
<keyword evidence="2" id="KW-1185">Reference proteome</keyword>
<sequence>MKPAGSLVRYMTLHNRRRDFIESLLEDISRLKVKRIVKMTEKRCKDTQELLRVHRKALAEVKYAQLCLRNADLRKLPDSAPALAVMSSSSAVALAAASTEKERAKVQAALLAIEKQQGLGPFERGRWKDDYPPYVEALGRLKQQEIQRRRDRIEVLVLEVRQLHSDRTAAGCADKDTKRLQSASKRKHSQVWSLLEEMYGT</sequence>
<dbReference type="AlphaFoldDB" id="A0A835YHD3"/>
<evidence type="ECO:0000313" key="1">
    <source>
        <dbReference type="EMBL" id="KAG2500991.1"/>
    </source>
</evidence>
<accession>A0A835YHD3</accession>
<proteinExistence type="predicted"/>
<evidence type="ECO:0000313" key="2">
    <source>
        <dbReference type="Proteomes" id="UP000612055"/>
    </source>
</evidence>